<protein>
    <submittedName>
        <fullName evidence="1">ABC transporter ATPase</fullName>
    </submittedName>
</protein>
<evidence type="ECO:0000313" key="1">
    <source>
        <dbReference type="EMBL" id="KLV11130.1"/>
    </source>
</evidence>
<accession>A0A0J1HHM7</accession>
<evidence type="ECO:0000313" key="2">
    <source>
        <dbReference type="Proteomes" id="UP000035909"/>
    </source>
</evidence>
<comment type="caution">
    <text evidence="1">The sequence shown here is derived from an EMBL/GenBank/DDBJ whole genome shotgun (WGS) entry which is preliminary data.</text>
</comment>
<sequence>MTTGNKVTPTSTVLQARVMIYQPSRKPLQRKGEWMDTRFGRCRVTGRLGQRHADIVESMLYVAERRRDISDGGVELLVDPAKLRRMLSEHQYSDDRLKKLVCELRSATVEIVTPELELTGDRIIGGLVDHVVPSPMTRYNPLTRGKRNLWRVRLGVALVMLLEQDLSLYYEPTPIARLQYGISQAVARYILTHKHDPVGGWHLDTLIKAVSGDEVSSKTISNHRTRIRKDIDRLRCIGIEIDAESRVKRLAAARQHLTAAR</sequence>
<gene>
    <name evidence="1" type="ORF">ABT57_04365</name>
</gene>
<dbReference type="PATRIC" id="fig|320778.3.peg.936"/>
<reference evidence="1 2" key="1">
    <citation type="submission" date="2015-05" db="EMBL/GenBank/DDBJ databases">
        <title>Photobacterium galathea sp. nov.</title>
        <authorList>
            <person name="Machado H."/>
            <person name="Gram L."/>
        </authorList>
    </citation>
    <scope>NUCLEOTIDE SEQUENCE [LARGE SCALE GENOMIC DNA]</scope>
    <source>
        <strain evidence="1 2">DSM 22954</strain>
    </source>
</reference>
<organism evidence="1 2">
    <name type="scientific">Photobacterium ganghwense</name>
    <dbReference type="NCBI Taxonomy" id="320778"/>
    <lineage>
        <taxon>Bacteria</taxon>
        <taxon>Pseudomonadati</taxon>
        <taxon>Pseudomonadota</taxon>
        <taxon>Gammaproteobacteria</taxon>
        <taxon>Vibrionales</taxon>
        <taxon>Vibrionaceae</taxon>
        <taxon>Photobacterium</taxon>
    </lineage>
</organism>
<name>A0A0J1HHM7_9GAMM</name>
<dbReference type="Proteomes" id="UP000035909">
    <property type="component" value="Unassembled WGS sequence"/>
</dbReference>
<proteinExistence type="predicted"/>
<dbReference type="OrthoDB" id="9795424at2"/>
<dbReference type="EMBL" id="LDOU01000004">
    <property type="protein sequence ID" value="KLV11130.1"/>
    <property type="molecule type" value="Genomic_DNA"/>
</dbReference>
<keyword evidence="2" id="KW-1185">Reference proteome</keyword>
<dbReference type="AlphaFoldDB" id="A0A0J1HHM7"/>